<dbReference type="Proteomes" id="UP001164390">
    <property type="component" value="Chromosome"/>
</dbReference>
<dbReference type="KEGG" id="sgrg:L0C25_00160"/>
<dbReference type="GO" id="GO:0016874">
    <property type="term" value="F:ligase activity"/>
    <property type="evidence" value="ECO:0007669"/>
    <property type="project" value="UniProtKB-KW"/>
</dbReference>
<sequence length="173" mass="18776">MSGGQSALIVEVPEAEAAVGSHRAALDDSAALGVPAHLTVLVPFVDPARIDSATLDDLGELFARFSSFDFTLTRTDWFGNDVLWLGSEDSTPFRVLTEHVHSAYPDHPPYDGAFDDVVPHLTIAHDVEPERMRAAERAVAESLPIRAAARSVTLIAQTTRGGRWSELGRFRLA</sequence>
<evidence type="ECO:0000313" key="3">
    <source>
        <dbReference type="Proteomes" id="UP001164390"/>
    </source>
</evidence>
<keyword evidence="3" id="KW-1185">Reference proteome</keyword>
<protein>
    <submittedName>
        <fullName evidence="2">2'-5' RNA ligase family protein</fullName>
    </submittedName>
</protein>
<name>A0AA46TI23_9ACTN</name>
<dbReference type="RefSeq" id="WP_271634340.1">
    <property type="nucleotide sequence ID" value="NZ_CP094970.1"/>
</dbReference>
<proteinExistence type="predicted"/>
<dbReference type="KEGG" id="sgrg:L0C25_23860"/>
<evidence type="ECO:0000313" key="1">
    <source>
        <dbReference type="EMBL" id="UYM05505.1"/>
    </source>
</evidence>
<organism evidence="2 3">
    <name type="scientific">Solicola gregarius</name>
    <dbReference type="NCBI Taxonomy" id="2908642"/>
    <lineage>
        <taxon>Bacteria</taxon>
        <taxon>Bacillati</taxon>
        <taxon>Actinomycetota</taxon>
        <taxon>Actinomycetes</taxon>
        <taxon>Propionibacteriales</taxon>
        <taxon>Nocardioidaceae</taxon>
        <taxon>Solicola</taxon>
    </lineage>
</organism>
<dbReference type="InterPro" id="IPR009097">
    <property type="entry name" value="Cyclic_Pdiesterase"/>
</dbReference>
<evidence type="ECO:0000313" key="2">
    <source>
        <dbReference type="EMBL" id="UYM05538.1"/>
    </source>
</evidence>
<accession>A0AA46TI23</accession>
<dbReference type="EMBL" id="CP094970">
    <property type="protein sequence ID" value="UYM05505.1"/>
    <property type="molecule type" value="Genomic_DNA"/>
</dbReference>
<dbReference type="EMBL" id="CP094970">
    <property type="protein sequence ID" value="UYM05538.1"/>
    <property type="molecule type" value="Genomic_DNA"/>
</dbReference>
<dbReference type="AlphaFoldDB" id="A0AA46TI23"/>
<dbReference type="Pfam" id="PF13563">
    <property type="entry name" value="2_5_RNA_ligase2"/>
    <property type="match status" value="1"/>
</dbReference>
<dbReference type="SUPFAM" id="SSF55144">
    <property type="entry name" value="LigT-like"/>
    <property type="match status" value="1"/>
</dbReference>
<reference evidence="2" key="1">
    <citation type="submission" date="2022-01" db="EMBL/GenBank/DDBJ databases">
        <title>Nocardioidaceae gen. sp. A5X3R13.</title>
        <authorList>
            <person name="Lopez Marin M.A."/>
            <person name="Uhlik O."/>
        </authorList>
    </citation>
    <scope>NUCLEOTIDE SEQUENCE</scope>
    <source>
        <strain evidence="2">A5X3R13</strain>
    </source>
</reference>
<keyword evidence="2" id="KW-0436">Ligase</keyword>
<dbReference type="Gene3D" id="3.90.1140.10">
    <property type="entry name" value="Cyclic phosphodiesterase"/>
    <property type="match status" value="1"/>
</dbReference>
<gene>
    <name evidence="2" type="ORF">L0C25_00160</name>
    <name evidence="1" type="ORF">L0C25_23860</name>
</gene>